<proteinExistence type="predicted"/>
<dbReference type="Gene3D" id="3.40.50.300">
    <property type="entry name" value="P-loop containing nucleotide triphosphate hydrolases"/>
    <property type="match status" value="1"/>
</dbReference>
<dbReference type="SUPFAM" id="SSF52540">
    <property type="entry name" value="P-loop containing nucleoside triphosphate hydrolases"/>
    <property type="match status" value="1"/>
</dbReference>
<protein>
    <submittedName>
        <fullName evidence="1">Uncharacterized protein</fullName>
    </submittedName>
</protein>
<sequence>MIYMIIHISGASGSGKTTLGNKLKDEYGNKIIVKDIDDLRRDFIKDFYGDNRFDIIDKNEYQKYIDKFIEKHSTKTLIFVGLNTMPWWHKNHYYDLHSKHNYFIDLDDETILQQKCRRLLLDLANSNNDMEYLVKHNEKYIRNVSNAIAEECNLKKTKKMNKKWKKDYTKQGYKIMTRDDIYKKIVRLLK</sequence>
<dbReference type="EMBL" id="MN739696">
    <property type="protein sequence ID" value="QHT21696.1"/>
    <property type="molecule type" value="Genomic_DNA"/>
</dbReference>
<accession>A0A6C0DXP4</accession>
<dbReference type="InterPro" id="IPR027417">
    <property type="entry name" value="P-loop_NTPase"/>
</dbReference>
<dbReference type="AlphaFoldDB" id="A0A6C0DXP4"/>
<organism evidence="1">
    <name type="scientific">viral metagenome</name>
    <dbReference type="NCBI Taxonomy" id="1070528"/>
    <lineage>
        <taxon>unclassified sequences</taxon>
        <taxon>metagenomes</taxon>
        <taxon>organismal metagenomes</taxon>
    </lineage>
</organism>
<evidence type="ECO:0000313" key="1">
    <source>
        <dbReference type="EMBL" id="QHT21696.1"/>
    </source>
</evidence>
<dbReference type="CDD" id="cd02019">
    <property type="entry name" value="NK"/>
    <property type="match status" value="1"/>
</dbReference>
<reference evidence="1" key="1">
    <citation type="journal article" date="2020" name="Nature">
        <title>Giant virus diversity and host interactions through global metagenomics.</title>
        <authorList>
            <person name="Schulz F."/>
            <person name="Roux S."/>
            <person name="Paez-Espino D."/>
            <person name="Jungbluth S."/>
            <person name="Walsh D.A."/>
            <person name="Denef V.J."/>
            <person name="McMahon K.D."/>
            <person name="Konstantinidis K.T."/>
            <person name="Eloe-Fadrosh E.A."/>
            <person name="Kyrpides N.C."/>
            <person name="Woyke T."/>
        </authorList>
    </citation>
    <scope>NUCLEOTIDE SEQUENCE</scope>
    <source>
        <strain evidence="1">GVMAG-M-3300023179-103</strain>
    </source>
</reference>
<name>A0A6C0DXP4_9ZZZZ</name>